<evidence type="ECO:0000313" key="7">
    <source>
        <dbReference type="Proteomes" id="UP000655443"/>
    </source>
</evidence>
<protein>
    <submittedName>
        <fullName evidence="6">RNA polymerase sigma factor</fullName>
    </submittedName>
</protein>
<dbReference type="NCBIfam" id="TIGR02937">
    <property type="entry name" value="sigma70-ECF"/>
    <property type="match status" value="1"/>
</dbReference>
<dbReference type="Pfam" id="PF04542">
    <property type="entry name" value="Sigma70_r2"/>
    <property type="match status" value="1"/>
</dbReference>
<keyword evidence="4" id="KW-0804">Transcription</keyword>
<dbReference type="RefSeq" id="WP_189949706.1">
    <property type="nucleotide sequence ID" value="NZ_BMVG01000002.1"/>
</dbReference>
<dbReference type="InterPro" id="IPR014284">
    <property type="entry name" value="RNA_pol_sigma-70_dom"/>
</dbReference>
<dbReference type="AlphaFoldDB" id="A0A918YEC5"/>
<dbReference type="SUPFAM" id="SSF88659">
    <property type="entry name" value="Sigma3 and sigma4 domains of RNA polymerase sigma factors"/>
    <property type="match status" value="1"/>
</dbReference>
<dbReference type="Gene3D" id="1.10.10.10">
    <property type="entry name" value="Winged helix-like DNA-binding domain superfamily/Winged helix DNA-binding domain"/>
    <property type="match status" value="1"/>
</dbReference>
<organism evidence="6 7">
    <name type="scientific">Streptomyces alanosinicus</name>
    <dbReference type="NCBI Taxonomy" id="68171"/>
    <lineage>
        <taxon>Bacteria</taxon>
        <taxon>Bacillati</taxon>
        <taxon>Actinomycetota</taxon>
        <taxon>Actinomycetes</taxon>
        <taxon>Kitasatosporales</taxon>
        <taxon>Streptomycetaceae</taxon>
        <taxon>Streptomyces</taxon>
    </lineage>
</organism>
<proteinExistence type="inferred from homology"/>
<evidence type="ECO:0000256" key="1">
    <source>
        <dbReference type="ARBA" id="ARBA00010641"/>
    </source>
</evidence>
<dbReference type="GO" id="GO:0016987">
    <property type="term" value="F:sigma factor activity"/>
    <property type="evidence" value="ECO:0007669"/>
    <property type="project" value="UniProtKB-KW"/>
</dbReference>
<evidence type="ECO:0000256" key="4">
    <source>
        <dbReference type="ARBA" id="ARBA00023163"/>
    </source>
</evidence>
<dbReference type="EMBL" id="BMVG01000002">
    <property type="protein sequence ID" value="GHE00318.1"/>
    <property type="molecule type" value="Genomic_DNA"/>
</dbReference>
<dbReference type="SUPFAM" id="SSF88946">
    <property type="entry name" value="Sigma2 domain of RNA polymerase sigma factors"/>
    <property type="match status" value="1"/>
</dbReference>
<accession>A0A918YEC5</accession>
<keyword evidence="3" id="KW-0731">Sigma factor</keyword>
<sequence length="189" mass="20910">MATKDVPPRWDRKMQQRLARGEAAALGELYDRFASLVHGLAHRVLGDHKAADTLTREVFAHLWEHPETYDPKKGPLRTWVAGVTHRLAVQRLRDSETAALGQGGGSVVELERRVRRASVAARADYIVHSMPAPLRAALDLAYFQRRDYRQAALDLGVTEDEARRRLRLGLQLLSTAHDAGAPPEPGGAG</sequence>
<dbReference type="InterPro" id="IPR036388">
    <property type="entry name" value="WH-like_DNA-bd_sf"/>
</dbReference>
<dbReference type="Gene3D" id="1.10.1740.10">
    <property type="match status" value="1"/>
</dbReference>
<dbReference type="PANTHER" id="PTHR43133">
    <property type="entry name" value="RNA POLYMERASE ECF-TYPE SIGMA FACTO"/>
    <property type="match status" value="1"/>
</dbReference>
<evidence type="ECO:0000256" key="2">
    <source>
        <dbReference type="ARBA" id="ARBA00023015"/>
    </source>
</evidence>
<name>A0A918YEC5_9ACTN</name>
<reference evidence="6" key="2">
    <citation type="submission" date="2020-09" db="EMBL/GenBank/DDBJ databases">
        <authorList>
            <person name="Sun Q."/>
            <person name="Ohkuma M."/>
        </authorList>
    </citation>
    <scope>NUCLEOTIDE SEQUENCE</scope>
    <source>
        <strain evidence="6">JCM 4714</strain>
    </source>
</reference>
<feature type="domain" description="RNA polymerase sigma-70 region 2" evidence="5">
    <location>
        <begin position="29"/>
        <end position="95"/>
    </location>
</feature>
<dbReference type="GO" id="GO:0006352">
    <property type="term" value="P:DNA-templated transcription initiation"/>
    <property type="evidence" value="ECO:0007669"/>
    <property type="project" value="InterPro"/>
</dbReference>
<dbReference type="InterPro" id="IPR013324">
    <property type="entry name" value="RNA_pol_sigma_r3/r4-like"/>
</dbReference>
<keyword evidence="2" id="KW-0805">Transcription regulation</keyword>
<keyword evidence="7" id="KW-1185">Reference proteome</keyword>
<evidence type="ECO:0000313" key="6">
    <source>
        <dbReference type="EMBL" id="GHE00318.1"/>
    </source>
</evidence>
<evidence type="ECO:0000259" key="5">
    <source>
        <dbReference type="Pfam" id="PF04542"/>
    </source>
</evidence>
<dbReference type="PANTHER" id="PTHR43133:SF62">
    <property type="entry name" value="RNA POLYMERASE SIGMA FACTOR SIGZ"/>
    <property type="match status" value="1"/>
</dbReference>
<comment type="similarity">
    <text evidence="1">Belongs to the sigma-70 factor family. ECF subfamily.</text>
</comment>
<dbReference type="InterPro" id="IPR007627">
    <property type="entry name" value="RNA_pol_sigma70_r2"/>
</dbReference>
<dbReference type="Proteomes" id="UP000655443">
    <property type="component" value="Unassembled WGS sequence"/>
</dbReference>
<gene>
    <name evidence="6" type="ORF">GCM10010339_15010</name>
</gene>
<comment type="caution">
    <text evidence="6">The sequence shown here is derived from an EMBL/GenBank/DDBJ whole genome shotgun (WGS) entry which is preliminary data.</text>
</comment>
<evidence type="ECO:0000256" key="3">
    <source>
        <dbReference type="ARBA" id="ARBA00023082"/>
    </source>
</evidence>
<dbReference type="InterPro" id="IPR013325">
    <property type="entry name" value="RNA_pol_sigma_r2"/>
</dbReference>
<reference evidence="6" key="1">
    <citation type="journal article" date="2014" name="Int. J. Syst. Evol. Microbiol.">
        <title>Complete genome sequence of Corynebacterium casei LMG S-19264T (=DSM 44701T), isolated from a smear-ripened cheese.</title>
        <authorList>
            <consortium name="US DOE Joint Genome Institute (JGI-PGF)"/>
            <person name="Walter F."/>
            <person name="Albersmeier A."/>
            <person name="Kalinowski J."/>
            <person name="Ruckert C."/>
        </authorList>
    </citation>
    <scope>NUCLEOTIDE SEQUENCE</scope>
    <source>
        <strain evidence="6">JCM 4714</strain>
    </source>
</reference>
<dbReference type="InterPro" id="IPR039425">
    <property type="entry name" value="RNA_pol_sigma-70-like"/>
</dbReference>